<proteinExistence type="predicted"/>
<keyword evidence="2" id="KW-1133">Transmembrane helix</keyword>
<organism evidence="3 4">
    <name type="scientific">Candidatus Abyssobacteria bacterium SURF_17</name>
    <dbReference type="NCBI Taxonomy" id="2093361"/>
    <lineage>
        <taxon>Bacteria</taxon>
        <taxon>Pseudomonadati</taxon>
        <taxon>Candidatus Hydrogenedentota</taxon>
        <taxon>Candidatus Abyssobacteria</taxon>
    </lineage>
</organism>
<evidence type="ECO:0000313" key="3">
    <source>
        <dbReference type="EMBL" id="RJP72600.1"/>
    </source>
</evidence>
<dbReference type="EMBL" id="QZKI01000043">
    <property type="protein sequence ID" value="RJP72600.1"/>
    <property type="molecule type" value="Genomic_DNA"/>
</dbReference>
<accession>A0A419F2H2</accession>
<feature type="region of interest" description="Disordered" evidence="1">
    <location>
        <begin position="12"/>
        <end position="36"/>
    </location>
</feature>
<dbReference type="AlphaFoldDB" id="A0A419F2H2"/>
<evidence type="ECO:0000256" key="1">
    <source>
        <dbReference type="SAM" id="MobiDB-lite"/>
    </source>
</evidence>
<dbReference type="Proteomes" id="UP000285961">
    <property type="component" value="Unassembled WGS sequence"/>
</dbReference>
<keyword evidence="2" id="KW-0472">Membrane</keyword>
<feature type="transmembrane region" description="Helical" evidence="2">
    <location>
        <begin position="124"/>
        <end position="144"/>
    </location>
</feature>
<sequence>IFAENSAIQLSGVRPKRSREAGGARTDRSGKETKGATWQMNEDYMDELISDIQQYLKEENDVKEKKRLTTITERARTLKVRPLPRPLFIGLIILLSACAVGSITVAFLLLGLFSVPALRAVGTLWLFAGAACGIFFTSALVASWKRLVILSRIEKNTRLILASRRKTNALLEQFIRNIAS</sequence>
<feature type="transmembrane region" description="Helical" evidence="2">
    <location>
        <begin position="87"/>
        <end position="112"/>
    </location>
</feature>
<protein>
    <submittedName>
        <fullName evidence="3">Uncharacterized protein</fullName>
    </submittedName>
</protein>
<gene>
    <name evidence="3" type="ORF">C4532_05905</name>
</gene>
<reference evidence="3 4" key="1">
    <citation type="journal article" date="2017" name="ISME J.">
        <title>Energy and carbon metabolisms in a deep terrestrial subsurface fluid microbial community.</title>
        <authorList>
            <person name="Momper L."/>
            <person name="Jungbluth S.P."/>
            <person name="Lee M.D."/>
            <person name="Amend J.P."/>
        </authorList>
    </citation>
    <scope>NUCLEOTIDE SEQUENCE [LARGE SCALE GENOMIC DNA]</scope>
    <source>
        <strain evidence="3">SURF_17</strain>
    </source>
</reference>
<feature type="compositionally biased region" description="Basic and acidic residues" evidence="1">
    <location>
        <begin position="18"/>
        <end position="34"/>
    </location>
</feature>
<keyword evidence="2" id="KW-0812">Transmembrane</keyword>
<name>A0A419F2H2_9BACT</name>
<feature type="non-terminal residue" evidence="3">
    <location>
        <position position="1"/>
    </location>
</feature>
<evidence type="ECO:0000313" key="4">
    <source>
        <dbReference type="Proteomes" id="UP000285961"/>
    </source>
</evidence>
<evidence type="ECO:0000256" key="2">
    <source>
        <dbReference type="SAM" id="Phobius"/>
    </source>
</evidence>
<comment type="caution">
    <text evidence="3">The sequence shown here is derived from an EMBL/GenBank/DDBJ whole genome shotgun (WGS) entry which is preliminary data.</text>
</comment>